<dbReference type="AlphaFoldDB" id="A0A810Q7U9"/>
<keyword evidence="3" id="KW-1185">Reference proteome</keyword>
<dbReference type="KEGG" id="vcop:MM50RIKEN_13240"/>
<organism evidence="2 3">
    <name type="scientific">Vescimonas coprocola</name>
    <dbReference type="NCBI Taxonomy" id="2714355"/>
    <lineage>
        <taxon>Bacteria</taxon>
        <taxon>Bacillati</taxon>
        <taxon>Bacillota</taxon>
        <taxon>Clostridia</taxon>
        <taxon>Eubacteriales</taxon>
        <taxon>Oscillospiraceae</taxon>
        <taxon>Vescimonas</taxon>
    </lineage>
</organism>
<name>A0A810Q7U9_9FIRM</name>
<gene>
    <name evidence="2" type="ORF">MM50RIKEN_13240</name>
</gene>
<dbReference type="EMBL" id="AP023418">
    <property type="protein sequence ID" value="BCK81561.1"/>
    <property type="molecule type" value="Genomic_DNA"/>
</dbReference>
<evidence type="ECO:0000313" key="3">
    <source>
        <dbReference type="Proteomes" id="UP000681035"/>
    </source>
</evidence>
<evidence type="ECO:0000256" key="1">
    <source>
        <dbReference type="SAM" id="MobiDB-lite"/>
    </source>
</evidence>
<feature type="compositionally biased region" description="Basic and acidic residues" evidence="1">
    <location>
        <begin position="8"/>
        <end position="22"/>
    </location>
</feature>
<feature type="compositionally biased region" description="Low complexity" evidence="1">
    <location>
        <begin position="23"/>
        <end position="34"/>
    </location>
</feature>
<sequence length="59" mass="5890">MNYAQRGPAERSADPLSEKRQPDAVGAAAAGASLPPGPAPLMVSYAAAEPAVPQKGQSS</sequence>
<protein>
    <submittedName>
        <fullName evidence="2">Uncharacterized protein</fullName>
    </submittedName>
</protein>
<evidence type="ECO:0000313" key="2">
    <source>
        <dbReference type="EMBL" id="BCK81561.1"/>
    </source>
</evidence>
<feature type="region of interest" description="Disordered" evidence="1">
    <location>
        <begin position="1"/>
        <end position="39"/>
    </location>
</feature>
<dbReference type="Proteomes" id="UP000681035">
    <property type="component" value="Chromosome"/>
</dbReference>
<proteinExistence type="predicted"/>
<reference evidence="2" key="1">
    <citation type="submission" date="2020-09" db="EMBL/GenBank/DDBJ databases">
        <title>New species isolated from human feces.</title>
        <authorList>
            <person name="Kitahara M."/>
            <person name="Shigeno Y."/>
            <person name="Shime M."/>
            <person name="Matsumoto Y."/>
            <person name="Nakamura S."/>
            <person name="Motooka D."/>
            <person name="Fukuoka S."/>
            <person name="Nishikawa H."/>
            <person name="Benno Y."/>
        </authorList>
    </citation>
    <scope>NUCLEOTIDE SEQUENCE</scope>
    <source>
        <strain evidence="2">MM50</strain>
    </source>
</reference>
<accession>A0A810Q7U9</accession>